<proteinExistence type="predicted"/>
<dbReference type="EMBL" id="CU633749">
    <property type="protein sequence ID" value="CAQ71056.1"/>
    <property type="molecule type" value="Genomic_DNA"/>
</dbReference>
<accession>B3R7Q9</accession>
<evidence type="ECO:0000313" key="2">
    <source>
        <dbReference type="Proteomes" id="UP000001692"/>
    </source>
</evidence>
<reference evidence="1 2" key="1">
    <citation type="journal article" date="2008" name="Genome Res.">
        <title>Genome sequence of the beta-rhizobium Cupriavidus taiwanensis and comparative genomics of rhizobia.</title>
        <authorList>
            <person name="Amadou C."/>
            <person name="Pascal G."/>
            <person name="Mangenot S."/>
            <person name="Glew M."/>
            <person name="Bontemps C."/>
            <person name="Capela D."/>
            <person name="Carrere S."/>
            <person name="Cruveiller S."/>
            <person name="Dossat C."/>
            <person name="Lajus A."/>
            <person name="Marchetti M."/>
            <person name="Poinsot V."/>
            <person name="Rouy Z."/>
            <person name="Servin B."/>
            <person name="Saad M."/>
            <person name="Schenowitz C."/>
            <person name="Barbe V."/>
            <person name="Batut J."/>
            <person name="Medigue C."/>
            <person name="Masson-Boivin C."/>
        </authorList>
    </citation>
    <scope>NUCLEOTIDE SEQUENCE [LARGE SCALE GENOMIC DNA]</scope>
    <source>
        <strain evidence="2">DSM 17343 / BCRC 17206 / CCUG 44338 / CIP 107171 / LMG 19424 / R1</strain>
    </source>
</reference>
<dbReference type="HOGENOM" id="CLU_3042544_0_0_4"/>
<sequence>MEPGREAWRVAAGAGLAPSASAAAEDGCTFRVAMREAVRQETREEVRERGHIAG</sequence>
<organism evidence="1 2">
    <name type="scientific">Cupriavidus taiwanensis (strain DSM 17343 / BCRC 17206 / CCUG 44338 / CIP 107171 / LMG 19424 / R1)</name>
    <name type="common">Ralstonia taiwanensis (strain LMG 19424)</name>
    <dbReference type="NCBI Taxonomy" id="977880"/>
    <lineage>
        <taxon>Bacteria</taxon>
        <taxon>Pseudomonadati</taxon>
        <taxon>Pseudomonadota</taxon>
        <taxon>Betaproteobacteria</taxon>
        <taxon>Burkholderiales</taxon>
        <taxon>Burkholderiaceae</taxon>
        <taxon>Cupriavidus</taxon>
    </lineage>
</organism>
<dbReference type="AlphaFoldDB" id="B3R7Q9"/>
<keyword evidence="2" id="KW-1185">Reference proteome</keyword>
<dbReference type="Proteomes" id="UP000001692">
    <property type="component" value="Chromosome 1"/>
</dbReference>
<dbReference type="KEGG" id="cti:RALTA_A3137"/>
<evidence type="ECO:0000313" key="1">
    <source>
        <dbReference type="EMBL" id="CAQ71056.1"/>
    </source>
</evidence>
<gene>
    <name evidence="1" type="ordered locus">RALTA_A3137</name>
</gene>
<protein>
    <submittedName>
        <fullName evidence="1">Uncharacterized protein</fullName>
    </submittedName>
</protein>
<name>B3R7Q9_CUPTR</name>